<evidence type="ECO:0000313" key="8">
    <source>
        <dbReference type="Proteomes" id="UP000321721"/>
    </source>
</evidence>
<gene>
    <name evidence="7" type="ORF">FRY74_05500</name>
</gene>
<feature type="transmembrane region" description="Helical" evidence="6">
    <location>
        <begin position="293"/>
        <end position="319"/>
    </location>
</feature>
<feature type="transmembrane region" description="Helical" evidence="6">
    <location>
        <begin position="217"/>
        <end position="243"/>
    </location>
</feature>
<feature type="transmembrane region" description="Helical" evidence="6">
    <location>
        <begin position="6"/>
        <end position="37"/>
    </location>
</feature>
<dbReference type="EMBL" id="VOOS01000002">
    <property type="protein sequence ID" value="TXB66025.1"/>
    <property type="molecule type" value="Genomic_DNA"/>
</dbReference>
<keyword evidence="3 6" id="KW-0812">Transmembrane</keyword>
<dbReference type="PANTHER" id="PTHR21716:SF64">
    <property type="entry name" value="AI-2 TRANSPORT PROTEIN TQSA"/>
    <property type="match status" value="1"/>
</dbReference>
<evidence type="ECO:0000256" key="6">
    <source>
        <dbReference type="SAM" id="Phobius"/>
    </source>
</evidence>
<sequence length="339" mass="38147">MKSAAYFFITSIAIVVTLIYGKTLLIPFVFALLLWFLVRKIRQSLDKIKFIKKYLPYWFKNLFTSLVLILTLGFVSKLLLSNINQLAHSYLVYEANIELVISKANNLFNIDLISILKGHSGDFDYGLILKKIFNSLTDLLSNTFIIIIYALFIFLEEANFDSKLRGMFKNEYTKLSEILNKIERSITKYIGLKTLLSLITGTLSYIVLAIIGIDAPLFWSFLIFALNFIPTIGSLIATLFPAIFCLLQFGEFNQALMVLVFVGAIQVLVGNLLEPKLMGNSLNISSLVAIFALSFWGVLWGVTGMIISVPITVVMVIIFSNFDKTRPIAILLSDKGNID</sequence>
<dbReference type="RefSeq" id="WP_147099410.1">
    <property type="nucleotide sequence ID" value="NZ_VOOS01000002.1"/>
</dbReference>
<name>A0A5C6RVP9_9FLAO</name>
<proteinExistence type="inferred from homology"/>
<keyword evidence="8" id="KW-1185">Reference proteome</keyword>
<feature type="transmembrane region" description="Helical" evidence="6">
    <location>
        <begin position="58"/>
        <end position="80"/>
    </location>
</feature>
<dbReference type="GO" id="GO:0055085">
    <property type="term" value="P:transmembrane transport"/>
    <property type="evidence" value="ECO:0007669"/>
    <property type="project" value="TreeGrafter"/>
</dbReference>
<dbReference type="AlphaFoldDB" id="A0A5C6RVP9"/>
<feature type="transmembrane region" description="Helical" evidence="6">
    <location>
        <begin position="255"/>
        <end position="273"/>
    </location>
</feature>
<keyword evidence="5 6" id="KW-0472">Membrane</keyword>
<comment type="caution">
    <text evidence="7">The sequence shown here is derived from an EMBL/GenBank/DDBJ whole genome shotgun (WGS) entry which is preliminary data.</text>
</comment>
<dbReference type="InterPro" id="IPR002549">
    <property type="entry name" value="AI-2E-like"/>
</dbReference>
<evidence type="ECO:0000256" key="2">
    <source>
        <dbReference type="ARBA" id="ARBA00009773"/>
    </source>
</evidence>
<protein>
    <submittedName>
        <fullName evidence="7">AI-2E family transporter</fullName>
    </submittedName>
</protein>
<evidence type="ECO:0000256" key="4">
    <source>
        <dbReference type="ARBA" id="ARBA00022989"/>
    </source>
</evidence>
<accession>A0A5C6RVP9</accession>
<keyword evidence="4 6" id="KW-1133">Transmembrane helix</keyword>
<dbReference type="OrthoDB" id="9793390at2"/>
<comment type="subcellular location">
    <subcellularLocation>
        <location evidence="1">Membrane</location>
        <topology evidence="1">Multi-pass membrane protein</topology>
    </subcellularLocation>
</comment>
<feature type="transmembrane region" description="Helical" evidence="6">
    <location>
        <begin position="139"/>
        <end position="155"/>
    </location>
</feature>
<organism evidence="7 8">
    <name type="scientific">Vicingus serpentipes</name>
    <dbReference type="NCBI Taxonomy" id="1926625"/>
    <lineage>
        <taxon>Bacteria</taxon>
        <taxon>Pseudomonadati</taxon>
        <taxon>Bacteroidota</taxon>
        <taxon>Flavobacteriia</taxon>
        <taxon>Flavobacteriales</taxon>
        <taxon>Vicingaceae</taxon>
        <taxon>Vicingus</taxon>
    </lineage>
</organism>
<evidence type="ECO:0000256" key="5">
    <source>
        <dbReference type="ARBA" id="ARBA00023136"/>
    </source>
</evidence>
<evidence type="ECO:0000256" key="1">
    <source>
        <dbReference type="ARBA" id="ARBA00004141"/>
    </source>
</evidence>
<evidence type="ECO:0000313" key="7">
    <source>
        <dbReference type="EMBL" id="TXB66025.1"/>
    </source>
</evidence>
<comment type="similarity">
    <text evidence="2">Belongs to the autoinducer-2 exporter (AI-2E) (TC 2.A.86) family.</text>
</comment>
<dbReference type="PANTHER" id="PTHR21716">
    <property type="entry name" value="TRANSMEMBRANE PROTEIN"/>
    <property type="match status" value="1"/>
</dbReference>
<dbReference type="Proteomes" id="UP000321721">
    <property type="component" value="Unassembled WGS sequence"/>
</dbReference>
<feature type="transmembrane region" description="Helical" evidence="6">
    <location>
        <begin position="190"/>
        <end position="211"/>
    </location>
</feature>
<dbReference type="Pfam" id="PF01594">
    <property type="entry name" value="AI-2E_transport"/>
    <property type="match status" value="1"/>
</dbReference>
<evidence type="ECO:0000256" key="3">
    <source>
        <dbReference type="ARBA" id="ARBA00022692"/>
    </source>
</evidence>
<dbReference type="GO" id="GO:0016020">
    <property type="term" value="C:membrane"/>
    <property type="evidence" value="ECO:0007669"/>
    <property type="project" value="UniProtKB-SubCell"/>
</dbReference>
<reference evidence="7 8" key="1">
    <citation type="submission" date="2019-08" db="EMBL/GenBank/DDBJ databases">
        <title>Genome of Vicingus serpentipes NCIMB 15042.</title>
        <authorList>
            <person name="Bowman J.P."/>
        </authorList>
    </citation>
    <scope>NUCLEOTIDE SEQUENCE [LARGE SCALE GENOMIC DNA]</scope>
    <source>
        <strain evidence="7 8">NCIMB 15042</strain>
    </source>
</reference>